<dbReference type="OrthoDB" id="3833at2759"/>
<proteinExistence type="predicted"/>
<evidence type="ECO:0000259" key="1">
    <source>
        <dbReference type="Pfam" id="PF06485"/>
    </source>
</evidence>
<accession>A0A835SMF0</accession>
<dbReference type="AlphaFoldDB" id="A0A835SMF0"/>
<reference evidence="3" key="1">
    <citation type="journal article" date="2020" name="bioRxiv">
        <title>Comparative genomics of Chlamydomonas.</title>
        <authorList>
            <person name="Craig R.J."/>
            <person name="Hasan A.R."/>
            <person name="Ness R.W."/>
            <person name="Keightley P.D."/>
        </authorList>
    </citation>
    <scope>NUCLEOTIDE SEQUENCE</scope>
    <source>
        <strain evidence="3">SAG 7.73</strain>
    </source>
</reference>
<evidence type="ECO:0000259" key="2">
    <source>
        <dbReference type="Pfam" id="PF20429"/>
    </source>
</evidence>
<dbReference type="Pfam" id="PF20429">
    <property type="entry name" value="Tab2-like_C"/>
    <property type="match status" value="1"/>
</dbReference>
<dbReference type="PANTHER" id="PTHR34556">
    <property type="match status" value="1"/>
</dbReference>
<feature type="domain" description="RNA-binding protein Tab2-like N-terminal" evidence="1">
    <location>
        <begin position="74"/>
        <end position="177"/>
    </location>
</feature>
<dbReference type="GO" id="GO:0003723">
    <property type="term" value="F:RNA binding"/>
    <property type="evidence" value="ECO:0007669"/>
    <property type="project" value="InterPro"/>
</dbReference>
<dbReference type="EMBL" id="JAEHOC010000098">
    <property type="protein sequence ID" value="KAG2422646.1"/>
    <property type="molecule type" value="Genomic_DNA"/>
</dbReference>
<dbReference type="PANTHER" id="PTHR34556:SF2">
    <property type="entry name" value="PROTEIN TAB2 HOMOLOG, CHLOROPLASTIC"/>
    <property type="match status" value="1"/>
</dbReference>
<organism evidence="3 4">
    <name type="scientific">Chlamydomonas incerta</name>
    <dbReference type="NCBI Taxonomy" id="51695"/>
    <lineage>
        <taxon>Eukaryota</taxon>
        <taxon>Viridiplantae</taxon>
        <taxon>Chlorophyta</taxon>
        <taxon>core chlorophytes</taxon>
        <taxon>Chlorophyceae</taxon>
        <taxon>CS clade</taxon>
        <taxon>Chlamydomonadales</taxon>
        <taxon>Chlamydomonadaceae</taxon>
        <taxon>Chlamydomonas</taxon>
    </lineage>
</organism>
<protein>
    <submittedName>
        <fullName evidence="3">Uncharacterized protein</fullName>
    </submittedName>
</protein>
<evidence type="ECO:0000313" key="3">
    <source>
        <dbReference type="EMBL" id="KAG2422646.1"/>
    </source>
</evidence>
<dbReference type="InterPro" id="IPR009472">
    <property type="entry name" value="Tab2-like"/>
</dbReference>
<feature type="domain" description="RNA-binding protein Tab2/Atab2 C-terminal" evidence="2">
    <location>
        <begin position="196"/>
        <end position="351"/>
    </location>
</feature>
<comment type="caution">
    <text evidence="3">The sequence shown here is derived from an EMBL/GenBank/DDBJ whole genome shotgun (WGS) entry which is preliminary data.</text>
</comment>
<dbReference type="InterPro" id="IPR046761">
    <property type="entry name" value="Tab2-like_C"/>
</dbReference>
<keyword evidence="4" id="KW-1185">Reference proteome</keyword>
<dbReference type="InterPro" id="IPR046760">
    <property type="entry name" value="Tab2-like_N"/>
</dbReference>
<dbReference type="Pfam" id="PF06485">
    <property type="entry name" value="Tab2-like_N"/>
    <property type="match status" value="1"/>
</dbReference>
<name>A0A835SMF0_CHLIN</name>
<sequence length="358" mass="39999">MSLLLGKQGLGHAGRPVASANVKLQPKLRAIRTRVQQTGRRVEHRVVFAQAAHDTAVTQPSTSSAATGLPKSSVWEIDFCSRPLLDERGKKVWELLICDPERNFEYSEYFPNNKINSAELKRTIERILAQAGAERPEKARFFRSQMQTIITKALTDCQIKAVPSRRCFTVMSWINERLESVYKQDPRFSDKAQSLFQLDLGPPEALPDALRGEQWAFVQLPLGTLLQMLKRVDEADIFGSNFTLATIGLADLPADILIPGVVVFSRRALPLAAWTNGLEIAAVKADVQRSCLILETGVNQRWKYGSWRPNEDSIGEAEGWEIAKQGVKGVHFLAVQPDPDSEELNGLWLLQDCEPPTI</sequence>
<evidence type="ECO:0000313" key="4">
    <source>
        <dbReference type="Proteomes" id="UP000650467"/>
    </source>
</evidence>
<gene>
    <name evidence="3" type="ORF">HXX76_015883</name>
</gene>
<dbReference type="Proteomes" id="UP000650467">
    <property type="component" value="Unassembled WGS sequence"/>
</dbReference>